<dbReference type="Gene3D" id="3.40.50.620">
    <property type="entry name" value="HUPs"/>
    <property type="match status" value="1"/>
</dbReference>
<evidence type="ECO:0000259" key="6">
    <source>
        <dbReference type="Pfam" id="PF00733"/>
    </source>
</evidence>
<dbReference type="PANTHER" id="PTHR43284:SF1">
    <property type="entry name" value="ASPARAGINE SYNTHETASE"/>
    <property type="match status" value="1"/>
</dbReference>
<sequence length="556" mass="66087">MIGYKICFEDERGFQWYHNETVCIKGYGWHNGEYLDGENLLSFFSDIKSEELLEHSLNRFNGCFAGCVLINEILYLFTDHIRSIPLFYDNRRRIISDNTGFVELTSKEVDKVAVAEVIKSTMHVSNDRTFSEQVKQVMACNIVALDRSGNCRKIIYYQHIHSDSNFKSSYDQYLSEISVLTHNVFKRMIDSVGDQTMIVPLSGGYDSRFIVTELKELGCKNVVCYTYGFSDDTEETGISKKVAEKLGYQHFYAKIEETVWEDLFENETAGYFLEYDYFCCNLPHIQEIMALIELRKNPLFPQKGVIIPGFCADIFGGSYTLAVEQDQEYEYSIDLLTEFIFHRFFSVNEKFKHYNLKIKEDIKAFFQEGKYSVTNLREFDAAAESWFAVHKIAQFILICLKTYEFFGYSWRMPFWDKEMIEYWYQIPMYYKQEQSLYDYSLMESWFKKYGIEYAKAKKKQKIYVKKYKRKTYVTFLYGIIMWIYYKCGIMLYFNKDSNNFYYLCRLCYKKMQNRNQIHFSNIAMFETLTLWWLEKQLSAGMVHDIMIKGNEGDEIE</sequence>
<dbReference type="GO" id="GO:0006529">
    <property type="term" value="P:asparagine biosynthetic process"/>
    <property type="evidence" value="ECO:0007669"/>
    <property type="project" value="UniProtKB-KW"/>
</dbReference>
<comment type="catalytic activity">
    <reaction evidence="4">
        <text>L-aspartate + L-glutamine + ATP + H2O = L-asparagine + L-glutamate + AMP + diphosphate + H(+)</text>
        <dbReference type="Rhea" id="RHEA:12228"/>
        <dbReference type="ChEBI" id="CHEBI:15377"/>
        <dbReference type="ChEBI" id="CHEBI:15378"/>
        <dbReference type="ChEBI" id="CHEBI:29985"/>
        <dbReference type="ChEBI" id="CHEBI:29991"/>
        <dbReference type="ChEBI" id="CHEBI:30616"/>
        <dbReference type="ChEBI" id="CHEBI:33019"/>
        <dbReference type="ChEBI" id="CHEBI:58048"/>
        <dbReference type="ChEBI" id="CHEBI:58359"/>
        <dbReference type="ChEBI" id="CHEBI:456215"/>
        <dbReference type="EC" id="6.3.5.4"/>
    </reaction>
</comment>
<comment type="pathway">
    <text evidence="1">Amino-acid biosynthesis; L-asparagine biosynthesis; L-asparagine from L-aspartate (L-Gln route): step 1/1.</text>
</comment>
<keyword evidence="3" id="KW-0061">Asparagine biosynthesis</keyword>
<evidence type="ECO:0000256" key="1">
    <source>
        <dbReference type="ARBA" id="ARBA00005187"/>
    </source>
</evidence>
<keyword evidence="5" id="KW-0472">Membrane</keyword>
<evidence type="ECO:0000256" key="2">
    <source>
        <dbReference type="ARBA" id="ARBA00012737"/>
    </source>
</evidence>
<keyword evidence="5" id="KW-0812">Transmembrane</keyword>
<dbReference type="InterPro" id="IPR029055">
    <property type="entry name" value="Ntn_hydrolases_N"/>
</dbReference>
<evidence type="ECO:0000256" key="4">
    <source>
        <dbReference type="ARBA" id="ARBA00048741"/>
    </source>
</evidence>
<evidence type="ECO:0000256" key="3">
    <source>
        <dbReference type="ARBA" id="ARBA00022888"/>
    </source>
</evidence>
<accession>A0A2K4ZEK5</accession>
<dbReference type="EMBL" id="OFSM01000007">
    <property type="protein sequence ID" value="SOY28889.1"/>
    <property type="molecule type" value="Genomic_DNA"/>
</dbReference>
<dbReference type="AlphaFoldDB" id="A0A2K4ZEK5"/>
<dbReference type="InterPro" id="IPR051786">
    <property type="entry name" value="ASN_synthetase/amidase"/>
</dbReference>
<evidence type="ECO:0000313" key="8">
    <source>
        <dbReference type="Proteomes" id="UP000236311"/>
    </source>
</evidence>
<dbReference type="OrthoDB" id="1551487at2"/>
<reference evidence="7 8" key="1">
    <citation type="submission" date="2018-01" db="EMBL/GenBank/DDBJ databases">
        <authorList>
            <person name="Gaut B.S."/>
            <person name="Morton B.R."/>
            <person name="Clegg M.T."/>
            <person name="Duvall M.R."/>
        </authorList>
    </citation>
    <scope>NUCLEOTIDE SEQUENCE [LARGE SCALE GENOMIC DNA]</scope>
    <source>
        <strain evidence="7">GP69</strain>
    </source>
</reference>
<protein>
    <recommendedName>
        <fullName evidence="2">asparagine synthase (glutamine-hydrolyzing)</fullName>
        <ecNumber evidence="2">6.3.5.4</ecNumber>
    </recommendedName>
</protein>
<name>A0A2K4ZEK5_9FIRM</name>
<dbReference type="RefSeq" id="WP_103238960.1">
    <property type="nucleotide sequence ID" value="NZ_JANJZD010000014.1"/>
</dbReference>
<evidence type="ECO:0000256" key="5">
    <source>
        <dbReference type="SAM" id="Phobius"/>
    </source>
</evidence>
<dbReference type="SUPFAM" id="SSF52402">
    <property type="entry name" value="Adenine nucleotide alpha hydrolases-like"/>
    <property type="match status" value="1"/>
</dbReference>
<dbReference type="InterPro" id="IPR001962">
    <property type="entry name" value="Asn_synthase"/>
</dbReference>
<keyword evidence="8" id="KW-1185">Reference proteome</keyword>
<keyword evidence="5" id="KW-1133">Transmembrane helix</keyword>
<evidence type="ECO:0000313" key="7">
    <source>
        <dbReference type="EMBL" id="SOY28889.1"/>
    </source>
</evidence>
<organism evidence="7 8">
    <name type="scientific">Acetatifactor muris</name>
    <dbReference type="NCBI Taxonomy" id="879566"/>
    <lineage>
        <taxon>Bacteria</taxon>
        <taxon>Bacillati</taxon>
        <taxon>Bacillota</taxon>
        <taxon>Clostridia</taxon>
        <taxon>Lachnospirales</taxon>
        <taxon>Lachnospiraceae</taxon>
        <taxon>Acetatifactor</taxon>
    </lineage>
</organism>
<dbReference type="PANTHER" id="PTHR43284">
    <property type="entry name" value="ASPARAGINE SYNTHETASE (GLUTAMINE-HYDROLYZING)"/>
    <property type="match status" value="1"/>
</dbReference>
<proteinExistence type="predicted"/>
<feature type="domain" description="Asparagine synthetase" evidence="6">
    <location>
        <begin position="184"/>
        <end position="257"/>
    </location>
</feature>
<feature type="transmembrane region" description="Helical" evidence="5">
    <location>
        <begin position="472"/>
        <end position="493"/>
    </location>
</feature>
<dbReference type="SUPFAM" id="SSF56235">
    <property type="entry name" value="N-terminal nucleophile aminohydrolases (Ntn hydrolases)"/>
    <property type="match status" value="1"/>
</dbReference>
<dbReference type="Pfam" id="PF00733">
    <property type="entry name" value="Asn_synthase"/>
    <property type="match status" value="1"/>
</dbReference>
<dbReference type="EC" id="6.3.5.4" evidence="2"/>
<gene>
    <name evidence="7" type="ORF">AMURIS_01603</name>
</gene>
<dbReference type="GO" id="GO:0004066">
    <property type="term" value="F:asparagine synthase (glutamine-hydrolyzing) activity"/>
    <property type="evidence" value="ECO:0007669"/>
    <property type="project" value="UniProtKB-EC"/>
</dbReference>
<dbReference type="InterPro" id="IPR014729">
    <property type="entry name" value="Rossmann-like_a/b/a_fold"/>
</dbReference>
<dbReference type="Proteomes" id="UP000236311">
    <property type="component" value="Unassembled WGS sequence"/>
</dbReference>
<keyword evidence="3" id="KW-0028">Amino-acid biosynthesis</keyword>